<evidence type="ECO:0000259" key="8">
    <source>
        <dbReference type="PROSITE" id="PS51998"/>
    </source>
</evidence>
<comment type="similarity">
    <text evidence="2">Belongs to the transcriptional coactivator PC4 family.</text>
</comment>
<dbReference type="GO" id="GO:0005634">
    <property type="term" value="C:nucleus"/>
    <property type="evidence" value="ECO:0007669"/>
    <property type="project" value="UniProtKB-SubCell"/>
</dbReference>
<feature type="region of interest" description="Disordered" evidence="7">
    <location>
        <begin position="203"/>
        <end position="229"/>
    </location>
</feature>
<dbReference type="Proteomes" id="UP001289374">
    <property type="component" value="Unassembled WGS sequence"/>
</dbReference>
<dbReference type="InterPro" id="IPR014876">
    <property type="entry name" value="DEK_C"/>
</dbReference>
<feature type="region of interest" description="Disordered" evidence="7">
    <location>
        <begin position="77"/>
        <end position="100"/>
    </location>
</feature>
<reference evidence="9" key="1">
    <citation type="submission" date="2020-06" db="EMBL/GenBank/DDBJ databases">
        <authorList>
            <person name="Li T."/>
            <person name="Hu X."/>
            <person name="Zhang T."/>
            <person name="Song X."/>
            <person name="Zhang H."/>
            <person name="Dai N."/>
            <person name="Sheng W."/>
            <person name="Hou X."/>
            <person name="Wei L."/>
        </authorList>
    </citation>
    <scope>NUCLEOTIDE SEQUENCE</scope>
    <source>
        <strain evidence="9">K16</strain>
        <tissue evidence="9">Leaf</tissue>
    </source>
</reference>
<dbReference type="InterPro" id="IPR009044">
    <property type="entry name" value="ssDNA-bd_transcriptional_reg"/>
</dbReference>
<keyword evidence="10" id="KW-1185">Reference proteome</keyword>
<comment type="subcellular location">
    <subcellularLocation>
        <location evidence="1">Nucleus</location>
    </subcellularLocation>
</comment>
<evidence type="ECO:0000256" key="5">
    <source>
        <dbReference type="ARBA" id="ARBA00023163"/>
    </source>
</evidence>
<organism evidence="9 10">
    <name type="scientific">Sesamum angolense</name>
    <dbReference type="NCBI Taxonomy" id="2727404"/>
    <lineage>
        <taxon>Eukaryota</taxon>
        <taxon>Viridiplantae</taxon>
        <taxon>Streptophyta</taxon>
        <taxon>Embryophyta</taxon>
        <taxon>Tracheophyta</taxon>
        <taxon>Spermatophyta</taxon>
        <taxon>Magnoliopsida</taxon>
        <taxon>eudicotyledons</taxon>
        <taxon>Gunneridae</taxon>
        <taxon>Pentapetalae</taxon>
        <taxon>asterids</taxon>
        <taxon>lamiids</taxon>
        <taxon>Lamiales</taxon>
        <taxon>Pedaliaceae</taxon>
        <taxon>Sesamum</taxon>
    </lineage>
</organism>
<keyword evidence="5" id="KW-0804">Transcription</keyword>
<evidence type="ECO:0000256" key="2">
    <source>
        <dbReference type="ARBA" id="ARBA00009001"/>
    </source>
</evidence>
<evidence type="ECO:0000256" key="6">
    <source>
        <dbReference type="ARBA" id="ARBA00023242"/>
    </source>
</evidence>
<protein>
    <submittedName>
        <fullName evidence="9">RNA polymerase II transcriptional coactivator KELP</fullName>
    </submittedName>
</protein>
<evidence type="ECO:0000256" key="4">
    <source>
        <dbReference type="ARBA" id="ARBA00023125"/>
    </source>
</evidence>
<dbReference type="EMBL" id="JACGWL010000001">
    <property type="protein sequence ID" value="KAK4411513.1"/>
    <property type="molecule type" value="Genomic_DNA"/>
</dbReference>
<comment type="caution">
    <text evidence="9">The sequence shown here is derived from an EMBL/GenBank/DDBJ whole genome shotgun (WGS) entry which is preliminary data.</text>
</comment>
<evidence type="ECO:0000256" key="3">
    <source>
        <dbReference type="ARBA" id="ARBA00023015"/>
    </source>
</evidence>
<evidence type="ECO:0000313" key="9">
    <source>
        <dbReference type="EMBL" id="KAK4411513.1"/>
    </source>
</evidence>
<proteinExistence type="inferred from homology"/>
<dbReference type="Gene3D" id="2.30.31.10">
    <property type="entry name" value="Transcriptional Coactivator Pc4, Chain A"/>
    <property type="match status" value="1"/>
</dbReference>
<dbReference type="Pfam" id="PF02229">
    <property type="entry name" value="PC4"/>
    <property type="match status" value="1"/>
</dbReference>
<dbReference type="Pfam" id="PF08766">
    <property type="entry name" value="DEK_C"/>
    <property type="match status" value="1"/>
</dbReference>
<dbReference type="PROSITE" id="PS51998">
    <property type="entry name" value="DEK_C"/>
    <property type="match status" value="1"/>
</dbReference>
<dbReference type="AlphaFoldDB" id="A0AAE2C763"/>
<sequence length="396" mass="44712">MEEECLNASKRRKIEDTVLQILKTSDLETTTEFDVRAAAAERLGFGLSGLRHRRLVRQLVDSFLLSTAASILGTTSLHSNIGSNNDDESAERREKQQQQVRSVGVGLQGNYNGKVICKLTDKRMVSIHDLNGTTMVSIRDFYVKDGNMLPRKGVNSGVSLTPTQWSSFKTSFPYIQEAIVKLESRLRRKDAARSLNNLNCRPEAVAKQNESDMTNSLTEPAADKSQTEAGISNSSFVNEAEMAIAVADSAAMKSQTQAACKSILLLRENKERILLDQLLFPLLRNRFLLRENKQKLMFPLRCEHFLLKDDRMIELVQFVLNDWFLLRENKLKRIFSTLVPIIPPEGQLHDTVSAVHPERLIPAERKQTEADVSTSLPTFPNQGHLHHTPMQFVLNK</sequence>
<dbReference type="PANTHER" id="PTHR13215">
    <property type="entry name" value="RNA POLYMERASE II TRANSCRIPTIONAL COACTIVATOR"/>
    <property type="match status" value="1"/>
</dbReference>
<dbReference type="GO" id="GO:0003677">
    <property type="term" value="F:DNA binding"/>
    <property type="evidence" value="ECO:0007669"/>
    <property type="project" value="UniProtKB-KW"/>
</dbReference>
<dbReference type="GO" id="GO:0003713">
    <property type="term" value="F:transcription coactivator activity"/>
    <property type="evidence" value="ECO:0007669"/>
    <property type="project" value="InterPro"/>
</dbReference>
<keyword evidence="6" id="KW-0539">Nucleus</keyword>
<feature type="domain" description="DEK-C" evidence="8">
    <location>
        <begin position="8"/>
        <end position="65"/>
    </location>
</feature>
<keyword evidence="4" id="KW-0238">DNA-binding</keyword>
<evidence type="ECO:0000256" key="1">
    <source>
        <dbReference type="ARBA" id="ARBA00004123"/>
    </source>
</evidence>
<evidence type="ECO:0000256" key="7">
    <source>
        <dbReference type="SAM" id="MobiDB-lite"/>
    </source>
</evidence>
<accession>A0AAE2C763</accession>
<dbReference type="InterPro" id="IPR003173">
    <property type="entry name" value="PC4_C"/>
</dbReference>
<name>A0AAE2C763_9LAMI</name>
<evidence type="ECO:0000313" key="10">
    <source>
        <dbReference type="Proteomes" id="UP001289374"/>
    </source>
</evidence>
<gene>
    <name evidence="9" type="ORF">Sango_0224300</name>
</gene>
<reference evidence="9" key="2">
    <citation type="journal article" date="2024" name="Plant">
        <title>Genomic evolution and insights into agronomic trait innovations of Sesamum species.</title>
        <authorList>
            <person name="Miao H."/>
            <person name="Wang L."/>
            <person name="Qu L."/>
            <person name="Liu H."/>
            <person name="Sun Y."/>
            <person name="Le M."/>
            <person name="Wang Q."/>
            <person name="Wei S."/>
            <person name="Zheng Y."/>
            <person name="Lin W."/>
            <person name="Duan Y."/>
            <person name="Cao H."/>
            <person name="Xiong S."/>
            <person name="Wang X."/>
            <person name="Wei L."/>
            <person name="Li C."/>
            <person name="Ma Q."/>
            <person name="Ju M."/>
            <person name="Zhao R."/>
            <person name="Li G."/>
            <person name="Mu C."/>
            <person name="Tian Q."/>
            <person name="Mei H."/>
            <person name="Zhang T."/>
            <person name="Gao T."/>
            <person name="Zhang H."/>
        </authorList>
    </citation>
    <scope>NUCLEOTIDE SEQUENCE</scope>
    <source>
        <strain evidence="9">K16</strain>
    </source>
</reference>
<dbReference type="SUPFAM" id="SSF54447">
    <property type="entry name" value="ssDNA-binding transcriptional regulator domain"/>
    <property type="match status" value="1"/>
</dbReference>
<dbReference type="GO" id="GO:0060261">
    <property type="term" value="P:positive regulation of transcription initiation by RNA polymerase II"/>
    <property type="evidence" value="ECO:0007669"/>
    <property type="project" value="InterPro"/>
</dbReference>
<keyword evidence="3" id="KW-0805">Transcription regulation</keyword>
<dbReference type="InterPro" id="IPR045125">
    <property type="entry name" value="Sub1/Tcp4-like"/>
</dbReference>